<dbReference type="EMBL" id="CAJVQB010112590">
    <property type="protein sequence ID" value="CAG8852498.1"/>
    <property type="molecule type" value="Genomic_DNA"/>
</dbReference>
<comment type="caution">
    <text evidence="1">The sequence shown here is derived from an EMBL/GenBank/DDBJ whole genome shotgun (WGS) entry which is preliminary data.</text>
</comment>
<feature type="non-terminal residue" evidence="1">
    <location>
        <position position="70"/>
    </location>
</feature>
<keyword evidence="2" id="KW-1185">Reference proteome</keyword>
<evidence type="ECO:0000313" key="1">
    <source>
        <dbReference type="EMBL" id="CAG8852498.1"/>
    </source>
</evidence>
<organism evidence="1 2">
    <name type="scientific">Gigaspora margarita</name>
    <dbReference type="NCBI Taxonomy" id="4874"/>
    <lineage>
        <taxon>Eukaryota</taxon>
        <taxon>Fungi</taxon>
        <taxon>Fungi incertae sedis</taxon>
        <taxon>Mucoromycota</taxon>
        <taxon>Glomeromycotina</taxon>
        <taxon>Glomeromycetes</taxon>
        <taxon>Diversisporales</taxon>
        <taxon>Gigasporaceae</taxon>
        <taxon>Gigaspora</taxon>
    </lineage>
</organism>
<reference evidence="1 2" key="1">
    <citation type="submission" date="2021-06" db="EMBL/GenBank/DDBJ databases">
        <authorList>
            <person name="Kallberg Y."/>
            <person name="Tangrot J."/>
            <person name="Rosling A."/>
        </authorList>
    </citation>
    <scope>NUCLEOTIDE SEQUENCE [LARGE SCALE GENOMIC DNA]</scope>
    <source>
        <strain evidence="1 2">120-4 pot B 10/14</strain>
    </source>
</reference>
<dbReference type="Proteomes" id="UP000789901">
    <property type="component" value="Unassembled WGS sequence"/>
</dbReference>
<proteinExistence type="predicted"/>
<protein>
    <submittedName>
        <fullName evidence="1">36026_t:CDS:1</fullName>
    </submittedName>
</protein>
<accession>A0ABN7XB64</accession>
<sequence>MSSDTNDITEVQISATINEIDKNKALLLKNNFEIAKKNQLIVYGDKLFAKNRSIEDLLITDFSHLFNDTN</sequence>
<evidence type="ECO:0000313" key="2">
    <source>
        <dbReference type="Proteomes" id="UP000789901"/>
    </source>
</evidence>
<name>A0ABN7XB64_GIGMA</name>
<gene>
    <name evidence="1" type="ORF">GMARGA_LOCUS41319</name>
</gene>